<proteinExistence type="predicted"/>
<evidence type="ECO:0000313" key="7">
    <source>
        <dbReference type="Proteomes" id="UP000018958"/>
    </source>
</evidence>
<dbReference type="AlphaFoldDB" id="W2VX86"/>
<dbReference type="GO" id="GO:0016757">
    <property type="term" value="F:glycosyltransferase activity"/>
    <property type="evidence" value="ECO:0007669"/>
    <property type="project" value="UniProtKB-KW"/>
</dbReference>
<evidence type="ECO:0000256" key="4">
    <source>
        <dbReference type="SAM" id="Phobius"/>
    </source>
</evidence>
<sequence length="504" mass="57437">MTKKSPRVSRWPQFLLVGSIFISVLMLLSLWTKLPSHESLRRSPAAYTLTQVEQASDLFTLVQKRRNKTVVSESELLHLDDLIRSDSFEQWAPMIVSKCMHGMDKRAAPCIKEANRTNIVEAQELMYPAFRLKLPNFVNADVKAKWLSQGLHVDRMRVSEDQLWADYPTFQGQNMVFSDAVYRGDPPPDIWSENGCMGHDVAHTSFVHNLNINVSELGNGKNVDTLVVATSPDSWSFQHFIDRVAVVWSQAQLVIPAMRKNDTIIVAGKEPRDSIVNEIYEVMVGQHLHNPEWVFAKRLVFSCRAPLIHPFTTQRITENILHSLPLPTSATKADRNVILFLSRSNGGKAFNGGRQILNEPEVFDAISAMLNATGRPEKLQYFRHDEFSGLEDVATFMRDRVKMMIGPHGAAFYNSRFAQPRTALIEIIPDPSKFFVPCFWEQARLLGQDYSAHVGKTQNKQNDMVIDNIHEVVQLVQGRLAYLDKSYRMQDALDHKYAWDVATR</sequence>
<protein>
    <recommendedName>
        <fullName evidence="5">Glycosyltransferase 61 catalytic domain-containing protein</fullName>
    </recommendedName>
</protein>
<dbReference type="InterPro" id="IPR007657">
    <property type="entry name" value="Glycosyltransferase_61"/>
</dbReference>
<feature type="domain" description="Glycosyltransferase 61 catalytic" evidence="5">
    <location>
        <begin position="237"/>
        <end position="425"/>
    </location>
</feature>
<evidence type="ECO:0000313" key="6">
    <source>
        <dbReference type="EMBL" id="ETP02925.1"/>
    </source>
</evidence>
<reference evidence="6 7" key="1">
    <citation type="submission" date="2013-11" db="EMBL/GenBank/DDBJ databases">
        <title>The Genome Sequence of Phytophthora parasitica CJ01A1.</title>
        <authorList>
            <consortium name="The Broad Institute Genomics Platform"/>
            <person name="Russ C."/>
            <person name="Tyler B."/>
            <person name="Panabieres F."/>
            <person name="Shan W."/>
            <person name="Tripathy S."/>
            <person name="Grunwald N."/>
            <person name="Machado M."/>
            <person name="Johnson C.S."/>
            <person name="Walker B."/>
            <person name="Young S.K."/>
            <person name="Zeng Q."/>
            <person name="Gargeya S."/>
            <person name="Fitzgerald M."/>
            <person name="Haas B."/>
            <person name="Abouelleil A."/>
            <person name="Allen A.W."/>
            <person name="Alvarado L."/>
            <person name="Arachchi H.M."/>
            <person name="Berlin A.M."/>
            <person name="Chapman S.B."/>
            <person name="Gainer-Dewar J."/>
            <person name="Goldberg J."/>
            <person name="Griggs A."/>
            <person name="Gujja S."/>
            <person name="Hansen M."/>
            <person name="Howarth C."/>
            <person name="Imamovic A."/>
            <person name="Ireland A."/>
            <person name="Larimer J."/>
            <person name="McCowan C."/>
            <person name="Murphy C."/>
            <person name="Pearson M."/>
            <person name="Poon T.W."/>
            <person name="Priest M."/>
            <person name="Roberts A."/>
            <person name="Saif S."/>
            <person name="Shea T."/>
            <person name="Sisk P."/>
            <person name="Sykes S."/>
            <person name="Wortman J."/>
            <person name="Nusbaum C."/>
            <person name="Birren B."/>
        </authorList>
    </citation>
    <scope>NUCLEOTIDE SEQUENCE [LARGE SCALE GENOMIC DNA]</scope>
    <source>
        <strain evidence="6 7">CJ01A1</strain>
    </source>
</reference>
<keyword evidence="2" id="KW-0808">Transferase</keyword>
<dbReference type="InterPro" id="IPR049625">
    <property type="entry name" value="Glyco_transf_61_cat"/>
</dbReference>
<keyword evidence="4" id="KW-1133">Transmembrane helix</keyword>
<evidence type="ECO:0000259" key="5">
    <source>
        <dbReference type="Pfam" id="PF04577"/>
    </source>
</evidence>
<dbReference type="Proteomes" id="UP000018958">
    <property type="component" value="Unassembled WGS sequence"/>
</dbReference>
<keyword evidence="4" id="KW-0812">Transmembrane</keyword>
<evidence type="ECO:0000256" key="2">
    <source>
        <dbReference type="ARBA" id="ARBA00022679"/>
    </source>
</evidence>
<dbReference type="PANTHER" id="PTHR20961">
    <property type="entry name" value="GLYCOSYLTRANSFERASE"/>
    <property type="match status" value="1"/>
</dbReference>
<evidence type="ECO:0000256" key="3">
    <source>
        <dbReference type="ARBA" id="ARBA00023180"/>
    </source>
</evidence>
<keyword evidence="4" id="KW-0472">Membrane</keyword>
<organism evidence="6 7">
    <name type="scientific">Phytophthora nicotianae CJ01A1</name>
    <dbReference type="NCBI Taxonomy" id="1317063"/>
    <lineage>
        <taxon>Eukaryota</taxon>
        <taxon>Sar</taxon>
        <taxon>Stramenopiles</taxon>
        <taxon>Oomycota</taxon>
        <taxon>Peronosporomycetes</taxon>
        <taxon>Peronosporales</taxon>
        <taxon>Peronosporaceae</taxon>
        <taxon>Phytophthora</taxon>
    </lineage>
</organism>
<dbReference type="OrthoDB" id="529273at2759"/>
<feature type="transmembrane region" description="Helical" evidence="4">
    <location>
        <begin position="12"/>
        <end position="31"/>
    </location>
</feature>
<name>W2VX86_PHYNI</name>
<accession>W2VX86</accession>
<gene>
    <name evidence="6" type="ORF">F441_20065</name>
</gene>
<dbReference type="EMBL" id="ANIX01003987">
    <property type="protein sequence ID" value="ETP02925.1"/>
    <property type="molecule type" value="Genomic_DNA"/>
</dbReference>
<evidence type="ECO:0000256" key="1">
    <source>
        <dbReference type="ARBA" id="ARBA00022676"/>
    </source>
</evidence>
<keyword evidence="1" id="KW-0328">Glycosyltransferase</keyword>
<dbReference type="Pfam" id="PF04577">
    <property type="entry name" value="Glyco_transf_61"/>
    <property type="match status" value="1"/>
</dbReference>
<comment type="caution">
    <text evidence="6">The sequence shown here is derived from an EMBL/GenBank/DDBJ whole genome shotgun (WGS) entry which is preliminary data.</text>
</comment>
<keyword evidence="3" id="KW-0325">Glycoprotein</keyword>